<accession>G0SA61</accession>
<dbReference type="GeneID" id="18258150"/>
<proteinExistence type="predicted"/>
<feature type="signal peptide" evidence="2">
    <location>
        <begin position="1"/>
        <end position="30"/>
    </location>
</feature>
<reference evidence="4 5" key="1">
    <citation type="journal article" date="2011" name="Cell">
        <title>Insight into structure and assembly of the nuclear pore complex by utilizing the genome of a eukaryotic thermophile.</title>
        <authorList>
            <person name="Amlacher S."/>
            <person name="Sarges P."/>
            <person name="Flemming D."/>
            <person name="van Noort V."/>
            <person name="Kunze R."/>
            <person name="Devos D.P."/>
            <person name="Arumugam M."/>
            <person name="Bork P."/>
            <person name="Hurt E."/>
        </authorList>
    </citation>
    <scope>NUCLEOTIDE SEQUENCE [LARGE SCALE GENOMIC DNA]</scope>
    <source>
        <strain evidence="5">DSM 1495 / CBS 144.50 / IMI 039719</strain>
    </source>
</reference>
<dbReference type="Pfam" id="PF22807">
    <property type="entry name" value="TrAA12"/>
    <property type="match status" value="1"/>
</dbReference>
<dbReference type="RefSeq" id="XP_006694518.1">
    <property type="nucleotide sequence ID" value="XM_006694455.1"/>
</dbReference>
<gene>
    <name evidence="4" type="ORF">CTHT_0041120</name>
</gene>
<evidence type="ECO:0000259" key="3">
    <source>
        <dbReference type="Pfam" id="PF22807"/>
    </source>
</evidence>
<name>G0SA61_CHATD</name>
<evidence type="ECO:0000313" key="4">
    <source>
        <dbReference type="EMBL" id="EGS19633.1"/>
    </source>
</evidence>
<dbReference type="KEGG" id="cthr:CTHT_0041120"/>
<dbReference type="Gene3D" id="2.120.10.30">
    <property type="entry name" value="TolB, C-terminal domain"/>
    <property type="match status" value="1"/>
</dbReference>
<dbReference type="Proteomes" id="UP000008066">
    <property type="component" value="Unassembled WGS sequence"/>
</dbReference>
<feature type="region of interest" description="Disordered" evidence="1">
    <location>
        <begin position="176"/>
        <end position="196"/>
    </location>
</feature>
<feature type="chain" id="PRO_5003408943" description="Pyrroloquinoline quinone-dependent pyranose dehydrogenase beta-propeller domain-containing protein" evidence="2">
    <location>
        <begin position="31"/>
        <end position="507"/>
    </location>
</feature>
<dbReference type="eggNOG" id="ENOG502QPZ1">
    <property type="taxonomic scope" value="Eukaryota"/>
</dbReference>
<dbReference type="InterPro" id="IPR011042">
    <property type="entry name" value="6-blade_b-propeller_TolB-like"/>
</dbReference>
<evidence type="ECO:0000256" key="2">
    <source>
        <dbReference type="SAM" id="SignalP"/>
    </source>
</evidence>
<dbReference type="HOGENOM" id="CLU_039534_1_1_1"/>
<feature type="compositionally biased region" description="Gly residues" evidence="1">
    <location>
        <begin position="482"/>
        <end position="496"/>
    </location>
</feature>
<dbReference type="InterPro" id="IPR054539">
    <property type="entry name" value="Beta-prop_PDH"/>
</dbReference>
<protein>
    <recommendedName>
        <fullName evidence="3">Pyrroloquinoline quinone-dependent pyranose dehydrogenase beta-propeller domain-containing protein</fullName>
    </recommendedName>
</protein>
<evidence type="ECO:0000256" key="1">
    <source>
        <dbReference type="SAM" id="MobiDB-lite"/>
    </source>
</evidence>
<feature type="region of interest" description="Disordered" evidence="1">
    <location>
        <begin position="475"/>
        <end position="507"/>
    </location>
</feature>
<keyword evidence="2" id="KW-0732">Signal</keyword>
<feature type="domain" description="Pyrroloquinoline quinone-dependent pyranose dehydrogenase beta-propeller" evidence="3">
    <location>
        <begin position="48"/>
        <end position="474"/>
    </location>
</feature>
<sequence length="507" mass="54510">MSLTSAFVGNLMRALTTVSGLALWVSAVAAAQTTTACETVLTPSYTSPVVAPGWKAALVAKGLTKPRGIIFDRKGRLLVVQQGVGVTRLDLVDHGDTCIWMSTSETILSDSQGQDQFGYNHGIEISADGRMLLVSTSEAVHAWLYDSERGRITKDSMRVLIRNMTSAGHVTRSLLLTRNQPPPSNPGDDGEEMPPRTYLLVSRGSSANVDTLAGDATSGISQIRAFDVAELYQATTPVDYASGGRLVGWGLRNSVGMGEHPATGSIWSVENSADDMARAGQDVHQDNPGEELNYHGTVESIFSEKADEALESKNRNYGYPFCYALWNTTDFPELGELKVGDQFMSNPDSKTGDQKCADEFISPRLTFQAHMAPLDIKFDPKNNGSRVFISFHGSWNRDVPVGYKLSYVNFSAKTGQPIPAADSVDSLVDIMTAADVTKCGLTRCFRPVGLAFDSTGERLFVSSDDTGEIWVIMEDKSENGQSGKGGDGFLGTGGGPNSSAGREYAPP</sequence>
<dbReference type="InterPro" id="IPR011041">
    <property type="entry name" value="Quinoprot_gluc/sorb_DH_b-prop"/>
</dbReference>
<dbReference type="OMA" id="EINHHWT"/>
<keyword evidence="5" id="KW-1185">Reference proteome</keyword>
<evidence type="ECO:0000313" key="5">
    <source>
        <dbReference type="Proteomes" id="UP000008066"/>
    </source>
</evidence>
<dbReference type="EMBL" id="GL988043">
    <property type="protein sequence ID" value="EGS19633.1"/>
    <property type="molecule type" value="Genomic_DNA"/>
</dbReference>
<dbReference type="SUPFAM" id="SSF50952">
    <property type="entry name" value="Soluble quinoprotein glucose dehydrogenase"/>
    <property type="match status" value="1"/>
</dbReference>
<dbReference type="AlphaFoldDB" id="G0SA61"/>
<dbReference type="OrthoDB" id="507128at2759"/>
<organism evidence="5">
    <name type="scientific">Chaetomium thermophilum (strain DSM 1495 / CBS 144.50 / IMI 039719)</name>
    <name type="common">Thermochaetoides thermophila</name>
    <dbReference type="NCBI Taxonomy" id="759272"/>
    <lineage>
        <taxon>Eukaryota</taxon>
        <taxon>Fungi</taxon>
        <taxon>Dikarya</taxon>
        <taxon>Ascomycota</taxon>
        <taxon>Pezizomycotina</taxon>
        <taxon>Sordariomycetes</taxon>
        <taxon>Sordariomycetidae</taxon>
        <taxon>Sordariales</taxon>
        <taxon>Chaetomiaceae</taxon>
        <taxon>Thermochaetoides</taxon>
    </lineage>
</organism>